<proteinExistence type="predicted"/>
<evidence type="ECO:0000313" key="3">
    <source>
        <dbReference type="Proteomes" id="UP000014264"/>
    </source>
</evidence>
<keyword evidence="1" id="KW-0812">Transmembrane</keyword>
<feature type="transmembrane region" description="Helical" evidence="1">
    <location>
        <begin position="402"/>
        <end position="422"/>
    </location>
</feature>
<evidence type="ECO:0000313" key="2">
    <source>
        <dbReference type="EMBL" id="EPC57773.1"/>
    </source>
</evidence>
<evidence type="ECO:0000256" key="1">
    <source>
        <dbReference type="SAM" id="Phobius"/>
    </source>
</evidence>
<feature type="transmembrane region" description="Helical" evidence="1">
    <location>
        <begin position="223"/>
        <end position="244"/>
    </location>
</feature>
<feature type="transmembrane region" description="Helical" evidence="1">
    <location>
        <begin position="60"/>
        <end position="89"/>
    </location>
</feature>
<dbReference type="AlphaFoldDB" id="A0A829GJX7"/>
<dbReference type="EMBL" id="ANJZ01000390">
    <property type="protein sequence ID" value="EPC57773.1"/>
    <property type="molecule type" value="Genomic_DNA"/>
</dbReference>
<accession>A0A829GJX7</accession>
<gene>
    <name evidence="2" type="ORF">Lpp14_15246</name>
</gene>
<reference evidence="2 3" key="1">
    <citation type="journal article" date="2013" name="PLoS ONE">
        <title>Lactobacillus paracasei comparative genomics: towards species pan-genome definition and exploitation of diversity.</title>
        <authorList>
            <person name="Smokvina T."/>
            <person name="Wels M."/>
            <person name="Polka J."/>
            <person name="Chervaux C."/>
            <person name="Brisse S."/>
            <person name="Boekhorst J."/>
            <person name="van Hylckama Vlieg J.E."/>
            <person name="Siezen R.J."/>
        </authorList>
    </citation>
    <scope>NUCLEOTIDE SEQUENCE [LARGE SCALE GENOMIC DNA]</scope>
    <source>
        <strain evidence="2 3">Lpp14</strain>
    </source>
</reference>
<keyword evidence="1" id="KW-1133">Transmembrane helix</keyword>
<dbReference type="Proteomes" id="UP000014264">
    <property type="component" value="Unassembled WGS sequence"/>
</dbReference>
<feature type="transmembrane region" description="Helical" evidence="1">
    <location>
        <begin position="357"/>
        <end position="382"/>
    </location>
</feature>
<feature type="transmembrane region" description="Helical" evidence="1">
    <location>
        <begin position="110"/>
        <end position="131"/>
    </location>
</feature>
<organism evidence="2 3">
    <name type="scientific">Lacticaseibacillus paracasei subsp. paracasei Lpp14</name>
    <dbReference type="NCBI Taxonomy" id="1256204"/>
    <lineage>
        <taxon>Bacteria</taxon>
        <taxon>Bacillati</taxon>
        <taxon>Bacillota</taxon>
        <taxon>Bacilli</taxon>
        <taxon>Lactobacillales</taxon>
        <taxon>Lactobacillaceae</taxon>
        <taxon>Lacticaseibacillus</taxon>
    </lineage>
</organism>
<sequence length="423" mass="48487">MLIFKMLVEYSLNLIRTKKGYLLRPEDAPFFLFIIIYISLGTLISLFVIGLSATEKGNSFVMGICIVIFLGYSSSTYILDGASSFLSYFIDLPSSPRMTNQVKGLMNGILLFHFIALLLMYLPLLLSLPFIKQETQLLILLSFINTLLFEEVSLLNQVRRGGSQHPKFEYGKYIIALLIIQGLTIKYKGVLSQFIAGLSFFKLQKLSEDVSRFLADIRLNQGHWHIVISLLAVSAFILCVFMIWRQRRLKLLINTGLGDTTPSLLRNRTVCKFALFYFLYMFVQMILTQVTIVTLIGFWINSYILFVAFVKSDYLELLWSMFRRANFRNIANLFLKDFSVFILWAFLNLVVFNRERFYHSVFISLSSICAFSLLAPLATHLYFEVSQKIALYIGVSAKKRQILTLGVTLMIVNFFVGGALILI</sequence>
<protein>
    <submittedName>
        <fullName evidence="2">Uncharacterized protein</fullName>
    </submittedName>
</protein>
<feature type="transmembrane region" description="Helical" evidence="1">
    <location>
        <begin position="274"/>
        <end position="297"/>
    </location>
</feature>
<feature type="transmembrane region" description="Helical" evidence="1">
    <location>
        <begin position="28"/>
        <end position="54"/>
    </location>
</feature>
<comment type="caution">
    <text evidence="2">The sequence shown here is derived from an EMBL/GenBank/DDBJ whole genome shotgun (WGS) entry which is preliminary data.</text>
</comment>
<name>A0A829GJX7_LACPA</name>
<feature type="transmembrane region" description="Helical" evidence="1">
    <location>
        <begin position="175"/>
        <end position="203"/>
    </location>
</feature>
<keyword evidence="1" id="KW-0472">Membrane</keyword>
<feature type="transmembrane region" description="Helical" evidence="1">
    <location>
        <begin position="334"/>
        <end position="351"/>
    </location>
</feature>